<sequence length="228" mass="26082">MDDVLVIQNTNIEGLGLFEHLLKSDGYSIKTIQAKQEKIPTKKYSLLIILGAPESVNDNHEYLSDEIHLIQNYVEHNLPVLGVCLGSQLIAKAFGANVHRGTKKEIGFFHDLRLENQNSSGLFTGFTSPFTVFHWHEETFTLPRGAMRLAHSNSYPNQAFKIGTAVGLQFHIEVDDSMINLWLDKTKTLPTNVKEKIRNDFEKNIPILKQNLNLFYRNFKREFLPTKV</sequence>
<dbReference type="GO" id="GO:0005829">
    <property type="term" value="C:cytosol"/>
    <property type="evidence" value="ECO:0007669"/>
    <property type="project" value="TreeGrafter"/>
</dbReference>
<dbReference type="EMBL" id="UINC01107053">
    <property type="protein sequence ID" value="SVC72145.1"/>
    <property type="molecule type" value="Genomic_DNA"/>
</dbReference>
<evidence type="ECO:0000313" key="2">
    <source>
        <dbReference type="EMBL" id="SVC72145.1"/>
    </source>
</evidence>
<dbReference type="FunFam" id="3.40.50.880:FF:000033">
    <property type="entry name" value="Glutamine amidotransferase class-I"/>
    <property type="match status" value="1"/>
</dbReference>
<accession>A0A382PHM0</accession>
<dbReference type="Pfam" id="PF00117">
    <property type="entry name" value="GATase"/>
    <property type="match status" value="1"/>
</dbReference>
<dbReference type="PROSITE" id="PS51273">
    <property type="entry name" value="GATASE_TYPE_1"/>
    <property type="match status" value="1"/>
</dbReference>
<dbReference type="PANTHER" id="PTHR42695:SF5">
    <property type="entry name" value="GLUTAMINE AMIDOTRANSFERASE YLR126C-RELATED"/>
    <property type="match status" value="1"/>
</dbReference>
<dbReference type="PANTHER" id="PTHR42695">
    <property type="entry name" value="GLUTAMINE AMIDOTRANSFERASE YLR126C-RELATED"/>
    <property type="match status" value="1"/>
</dbReference>
<dbReference type="InterPro" id="IPR044992">
    <property type="entry name" value="ChyE-like"/>
</dbReference>
<dbReference type="CDD" id="cd01741">
    <property type="entry name" value="GATase1_1"/>
    <property type="match status" value="1"/>
</dbReference>
<organism evidence="2">
    <name type="scientific">marine metagenome</name>
    <dbReference type="NCBI Taxonomy" id="408172"/>
    <lineage>
        <taxon>unclassified sequences</taxon>
        <taxon>metagenomes</taxon>
        <taxon>ecological metagenomes</taxon>
    </lineage>
</organism>
<dbReference type="AlphaFoldDB" id="A0A382PHM0"/>
<reference evidence="2" key="1">
    <citation type="submission" date="2018-05" db="EMBL/GenBank/DDBJ databases">
        <authorList>
            <person name="Lanie J.A."/>
            <person name="Ng W.-L."/>
            <person name="Kazmierczak K.M."/>
            <person name="Andrzejewski T.M."/>
            <person name="Davidsen T.M."/>
            <person name="Wayne K.J."/>
            <person name="Tettelin H."/>
            <person name="Glass J.I."/>
            <person name="Rusch D."/>
            <person name="Podicherti R."/>
            <person name="Tsui H.-C.T."/>
            <person name="Winkler M.E."/>
        </authorList>
    </citation>
    <scope>NUCLEOTIDE SEQUENCE</scope>
</reference>
<feature type="domain" description="Glutamine amidotransferase" evidence="1">
    <location>
        <begin position="27"/>
        <end position="175"/>
    </location>
</feature>
<protein>
    <recommendedName>
        <fullName evidence="1">Glutamine amidotransferase domain-containing protein</fullName>
    </recommendedName>
</protein>
<evidence type="ECO:0000259" key="1">
    <source>
        <dbReference type="Pfam" id="PF00117"/>
    </source>
</evidence>
<gene>
    <name evidence="2" type="ORF">METZ01_LOCUS324999</name>
</gene>
<dbReference type="InterPro" id="IPR029062">
    <property type="entry name" value="Class_I_gatase-like"/>
</dbReference>
<dbReference type="Gene3D" id="3.40.50.880">
    <property type="match status" value="1"/>
</dbReference>
<proteinExistence type="predicted"/>
<dbReference type="SUPFAM" id="SSF52317">
    <property type="entry name" value="Class I glutamine amidotransferase-like"/>
    <property type="match status" value="1"/>
</dbReference>
<name>A0A382PHM0_9ZZZZ</name>
<dbReference type="InterPro" id="IPR017926">
    <property type="entry name" value="GATASE"/>
</dbReference>